<feature type="transmembrane region" description="Helical" evidence="2">
    <location>
        <begin position="25"/>
        <end position="45"/>
    </location>
</feature>
<protein>
    <recommendedName>
        <fullName evidence="5">HemX protein</fullName>
    </recommendedName>
</protein>
<keyword evidence="2" id="KW-0812">Transmembrane</keyword>
<dbReference type="RefSeq" id="WP_085496691.1">
    <property type="nucleotide sequence ID" value="NZ_FXAZ01000005.1"/>
</dbReference>
<keyword evidence="1" id="KW-0175">Coiled coil</keyword>
<evidence type="ECO:0000313" key="3">
    <source>
        <dbReference type="EMBL" id="SMG54494.1"/>
    </source>
</evidence>
<name>A0A1X7LLX7_9BACL</name>
<proteinExistence type="predicted"/>
<keyword evidence="2" id="KW-0472">Membrane</keyword>
<dbReference type="EMBL" id="FXAZ01000005">
    <property type="protein sequence ID" value="SMG54494.1"/>
    <property type="molecule type" value="Genomic_DNA"/>
</dbReference>
<gene>
    <name evidence="3" type="ORF">SAMN06295960_3745</name>
</gene>
<evidence type="ECO:0000313" key="4">
    <source>
        <dbReference type="Proteomes" id="UP000193834"/>
    </source>
</evidence>
<keyword evidence="2" id="KW-1133">Transmembrane helix</keyword>
<accession>A0A1X7LLX7</accession>
<dbReference type="OrthoDB" id="2660861at2"/>
<dbReference type="Proteomes" id="UP000193834">
    <property type="component" value="Unassembled WGS sequence"/>
</dbReference>
<dbReference type="AlphaFoldDB" id="A0A1X7LLX7"/>
<sequence>MQPSLEPQPSDVPRSRTKDKKASPLWFLLFWIVMIGVGVAATYFYSQHMKANMIKQLETQTAQQIAAVQQSYEEQLKQMNSKLDEMQSKIQSFNELLTFTKDNASNKTDNSNKLYTQLNDVKKQLDELKKKMDLLK</sequence>
<dbReference type="STRING" id="1852522.SAMN06295960_3745"/>
<feature type="coiled-coil region" evidence="1">
    <location>
        <begin position="62"/>
        <end position="131"/>
    </location>
</feature>
<evidence type="ECO:0000256" key="1">
    <source>
        <dbReference type="SAM" id="Coils"/>
    </source>
</evidence>
<keyword evidence="4" id="KW-1185">Reference proteome</keyword>
<organism evidence="3 4">
    <name type="scientific">Paenibacillus aquistagni</name>
    <dbReference type="NCBI Taxonomy" id="1852522"/>
    <lineage>
        <taxon>Bacteria</taxon>
        <taxon>Bacillati</taxon>
        <taxon>Bacillota</taxon>
        <taxon>Bacilli</taxon>
        <taxon>Bacillales</taxon>
        <taxon>Paenibacillaceae</taxon>
        <taxon>Paenibacillus</taxon>
    </lineage>
</organism>
<evidence type="ECO:0000256" key="2">
    <source>
        <dbReference type="SAM" id="Phobius"/>
    </source>
</evidence>
<reference evidence="3 4" key="1">
    <citation type="submission" date="2017-04" db="EMBL/GenBank/DDBJ databases">
        <authorList>
            <person name="Afonso C.L."/>
            <person name="Miller P.J."/>
            <person name="Scott M.A."/>
            <person name="Spackman E."/>
            <person name="Goraichik I."/>
            <person name="Dimitrov K.M."/>
            <person name="Suarez D.L."/>
            <person name="Swayne D.E."/>
        </authorList>
    </citation>
    <scope>NUCLEOTIDE SEQUENCE [LARGE SCALE GENOMIC DNA]</scope>
    <source>
        <strain evidence="3 4">11</strain>
    </source>
</reference>
<evidence type="ECO:0008006" key="5">
    <source>
        <dbReference type="Google" id="ProtNLM"/>
    </source>
</evidence>